<proteinExistence type="predicted"/>
<accession>A0A2P2J2T7</accession>
<reference evidence="1" key="1">
    <citation type="submission" date="2018-02" db="EMBL/GenBank/DDBJ databases">
        <title>Rhizophora mucronata_Transcriptome.</title>
        <authorList>
            <person name="Meera S.P."/>
            <person name="Sreeshan A."/>
            <person name="Augustine A."/>
        </authorList>
    </citation>
    <scope>NUCLEOTIDE SEQUENCE</scope>
    <source>
        <tissue evidence="1">Leaf</tissue>
    </source>
</reference>
<dbReference type="EMBL" id="GGEC01007306">
    <property type="protein sequence ID" value="MBW87789.1"/>
    <property type="molecule type" value="Transcribed_RNA"/>
</dbReference>
<evidence type="ECO:0000313" key="1">
    <source>
        <dbReference type="EMBL" id="MBW87789.1"/>
    </source>
</evidence>
<dbReference type="AlphaFoldDB" id="A0A2P2J2T7"/>
<name>A0A2P2J2T7_RHIMU</name>
<sequence length="53" mass="6103">MPSHSNSKVLTFQSVEEKQKLVFYRDGSDKIPSKTCIVILAKKKWHPSFPLEV</sequence>
<organism evidence="1">
    <name type="scientific">Rhizophora mucronata</name>
    <name type="common">Asiatic mangrove</name>
    <dbReference type="NCBI Taxonomy" id="61149"/>
    <lineage>
        <taxon>Eukaryota</taxon>
        <taxon>Viridiplantae</taxon>
        <taxon>Streptophyta</taxon>
        <taxon>Embryophyta</taxon>
        <taxon>Tracheophyta</taxon>
        <taxon>Spermatophyta</taxon>
        <taxon>Magnoliopsida</taxon>
        <taxon>eudicotyledons</taxon>
        <taxon>Gunneridae</taxon>
        <taxon>Pentapetalae</taxon>
        <taxon>rosids</taxon>
        <taxon>fabids</taxon>
        <taxon>Malpighiales</taxon>
        <taxon>Rhizophoraceae</taxon>
        <taxon>Rhizophora</taxon>
    </lineage>
</organism>
<protein>
    <submittedName>
        <fullName evidence="1">Uncharacterized protein</fullName>
    </submittedName>
</protein>